<organism evidence="4 5">
    <name type="scientific">Populus tomentosa</name>
    <name type="common">Chinese white poplar</name>
    <dbReference type="NCBI Taxonomy" id="118781"/>
    <lineage>
        <taxon>Eukaryota</taxon>
        <taxon>Viridiplantae</taxon>
        <taxon>Streptophyta</taxon>
        <taxon>Embryophyta</taxon>
        <taxon>Tracheophyta</taxon>
        <taxon>Spermatophyta</taxon>
        <taxon>Magnoliopsida</taxon>
        <taxon>eudicotyledons</taxon>
        <taxon>Gunneridae</taxon>
        <taxon>Pentapetalae</taxon>
        <taxon>rosids</taxon>
        <taxon>fabids</taxon>
        <taxon>Malpighiales</taxon>
        <taxon>Salicaceae</taxon>
        <taxon>Saliceae</taxon>
        <taxon>Populus</taxon>
    </lineage>
</organism>
<keyword evidence="5" id="KW-1185">Reference proteome</keyword>
<evidence type="ECO:0000259" key="3">
    <source>
        <dbReference type="Pfam" id="PF26410"/>
    </source>
</evidence>
<feature type="domain" description="Glycoside hydrolase family 5" evidence="3">
    <location>
        <begin position="12"/>
        <end position="46"/>
    </location>
</feature>
<dbReference type="Pfam" id="PF26410">
    <property type="entry name" value="GH5_mannosidase"/>
    <property type="match status" value="2"/>
</dbReference>
<evidence type="ECO:0000313" key="4">
    <source>
        <dbReference type="EMBL" id="KAG6783767.1"/>
    </source>
</evidence>
<dbReference type="OrthoDB" id="1404838at2759"/>
<evidence type="ECO:0000256" key="1">
    <source>
        <dbReference type="ARBA" id="ARBA00022801"/>
    </source>
</evidence>
<sequence length="190" mass="21118">MSVPSILAVKIVQATLTRRISITGVAYKDEPTIMAWELMNEPRCVSDPSGRTFRAEQLQQSLCGHKNSPDQSLSVTFPATKPSSLVNNYVDFGGRKTVRELDSQGYYRSHIKIVQATLTRRISITGVAYKDEPTIMAWELMNEPRCVSDPSGRTFRAEQLQQSLCGHKNSPDQSLSVTFPATKPSRLTVA</sequence>
<feature type="domain" description="Glycoside hydrolase family 5" evidence="3">
    <location>
        <begin position="98"/>
        <end position="148"/>
    </location>
</feature>
<protein>
    <recommendedName>
        <fullName evidence="3">Glycoside hydrolase family 5 domain-containing protein</fullName>
    </recommendedName>
</protein>
<comment type="caution">
    <text evidence="4">The sequence shown here is derived from an EMBL/GenBank/DDBJ whole genome shotgun (WGS) entry which is preliminary data.</text>
</comment>
<dbReference type="PANTHER" id="PTHR31451">
    <property type="match status" value="1"/>
</dbReference>
<keyword evidence="1" id="KW-0378">Hydrolase</keyword>
<dbReference type="AlphaFoldDB" id="A0A8X8AC00"/>
<dbReference type="InterPro" id="IPR001547">
    <property type="entry name" value="Glyco_hydro_5"/>
</dbReference>
<accession>A0A8X8AC00</accession>
<evidence type="ECO:0000256" key="2">
    <source>
        <dbReference type="SAM" id="MobiDB-lite"/>
    </source>
</evidence>
<gene>
    <name evidence="4" type="ORF">POTOM_009441</name>
</gene>
<reference evidence="4" key="1">
    <citation type="journal article" date="2020" name="bioRxiv">
        <title>Hybrid origin of Populus tomentosa Carr. identified through genome sequencing and phylogenomic analysis.</title>
        <authorList>
            <person name="An X."/>
            <person name="Gao K."/>
            <person name="Chen Z."/>
            <person name="Li J."/>
            <person name="Yang X."/>
            <person name="Yang X."/>
            <person name="Zhou J."/>
            <person name="Guo T."/>
            <person name="Zhao T."/>
            <person name="Huang S."/>
            <person name="Miao D."/>
            <person name="Khan W.U."/>
            <person name="Rao P."/>
            <person name="Ye M."/>
            <person name="Lei B."/>
            <person name="Liao W."/>
            <person name="Wang J."/>
            <person name="Ji L."/>
            <person name="Li Y."/>
            <person name="Guo B."/>
            <person name="Mustafa N.S."/>
            <person name="Li S."/>
            <person name="Yun Q."/>
            <person name="Keller S.R."/>
            <person name="Mao J."/>
            <person name="Zhang R."/>
            <person name="Strauss S.H."/>
        </authorList>
    </citation>
    <scope>NUCLEOTIDE SEQUENCE</scope>
    <source>
        <strain evidence="4">GM15</strain>
        <tissue evidence="4">Leaf</tissue>
    </source>
</reference>
<dbReference type="InterPro" id="IPR045053">
    <property type="entry name" value="MAN-like"/>
</dbReference>
<feature type="region of interest" description="Disordered" evidence="2">
    <location>
        <begin position="166"/>
        <end position="190"/>
    </location>
</feature>
<name>A0A8X8AC00_POPTO</name>
<dbReference type="Proteomes" id="UP000886885">
    <property type="component" value="Chromosome 2D"/>
</dbReference>
<dbReference type="GO" id="GO:0016985">
    <property type="term" value="F:mannan endo-1,4-beta-mannosidase activity"/>
    <property type="evidence" value="ECO:0007669"/>
    <property type="project" value="TreeGrafter"/>
</dbReference>
<proteinExistence type="predicted"/>
<dbReference type="PANTHER" id="PTHR31451:SF60">
    <property type="entry name" value="MANNAN ENDO-1,4-BETA-MANNOSIDASE 1"/>
    <property type="match status" value="1"/>
</dbReference>
<dbReference type="EMBL" id="JAAWWB010000004">
    <property type="protein sequence ID" value="KAG6783767.1"/>
    <property type="molecule type" value="Genomic_DNA"/>
</dbReference>
<evidence type="ECO:0000313" key="5">
    <source>
        <dbReference type="Proteomes" id="UP000886885"/>
    </source>
</evidence>